<keyword evidence="1" id="KW-0812">Transmembrane</keyword>
<sequence length="182" mass="20026">MPFRHRAVLVILTYLYTLRLLRALVHRPGLLVRLRLGSARHPHVYVYALVDARFGTQAWLTGQVAVGQCSPSSRICVRSGGCALWYTGLAYWSGCGWAVLAILTYYVYAPVAARCPPATCLRRRRPSKWVCDAPPTALSIGVGVAANGLLKLVRGVSPSVFKFGEVKTRCGLFYCPDALQIM</sequence>
<evidence type="ECO:0000313" key="2">
    <source>
        <dbReference type="EMBL" id="PWJ79609.1"/>
    </source>
</evidence>
<reference evidence="2 3" key="1">
    <citation type="submission" date="2018-05" db="EMBL/GenBank/DDBJ databases">
        <title>Genomic Encyclopedia of Type Strains, Phase IV (KMG-V): Genome sequencing to study the core and pangenomes of soil and plant-associated prokaryotes.</title>
        <authorList>
            <person name="Whitman W."/>
        </authorList>
    </citation>
    <scope>NUCLEOTIDE SEQUENCE [LARGE SCALE GENOMIC DNA]</scope>
    <source>
        <strain evidence="2 3">PNG 92-11</strain>
    </source>
</reference>
<dbReference type="AlphaFoldDB" id="A0ABD6XQV5"/>
<gene>
    <name evidence="2" type="ORF">C7430_107110</name>
</gene>
<comment type="caution">
    <text evidence="2">The sequence shown here is derived from an EMBL/GenBank/DDBJ whole genome shotgun (WGS) entry which is preliminary data.</text>
</comment>
<name>A0ABD6XQV5_ENTAG</name>
<organism evidence="2 3">
    <name type="scientific">Enterobacter agglomerans</name>
    <name type="common">Erwinia herbicola</name>
    <name type="synonym">Pantoea agglomerans</name>
    <dbReference type="NCBI Taxonomy" id="549"/>
    <lineage>
        <taxon>Bacteria</taxon>
        <taxon>Pseudomonadati</taxon>
        <taxon>Pseudomonadota</taxon>
        <taxon>Gammaproteobacteria</taxon>
        <taxon>Enterobacterales</taxon>
        <taxon>Erwiniaceae</taxon>
        <taxon>Pantoea</taxon>
        <taxon>Pantoea agglomerans group</taxon>
    </lineage>
</organism>
<keyword evidence="1" id="KW-1133">Transmembrane helix</keyword>
<evidence type="ECO:0000313" key="3">
    <source>
        <dbReference type="Proteomes" id="UP000245996"/>
    </source>
</evidence>
<protein>
    <submittedName>
        <fullName evidence="2">Uncharacterized protein</fullName>
    </submittedName>
</protein>
<feature type="transmembrane region" description="Helical" evidence="1">
    <location>
        <begin position="89"/>
        <end position="108"/>
    </location>
</feature>
<evidence type="ECO:0000256" key="1">
    <source>
        <dbReference type="SAM" id="Phobius"/>
    </source>
</evidence>
<keyword evidence="1" id="KW-0472">Membrane</keyword>
<proteinExistence type="predicted"/>
<dbReference type="EMBL" id="QGHE01000007">
    <property type="protein sequence ID" value="PWJ79609.1"/>
    <property type="molecule type" value="Genomic_DNA"/>
</dbReference>
<dbReference type="Proteomes" id="UP000245996">
    <property type="component" value="Unassembled WGS sequence"/>
</dbReference>
<accession>A0ABD6XQV5</accession>